<dbReference type="AlphaFoldDB" id="A0A2J6SEB2"/>
<sequence length="90" mass="9276">MEPPGPSFHDSSPVPTSPRWPKGGGRKTIFRTSLNSFVLCTNTQANPKANSKVASECLSPTGAAPRSSSDFLNLGPPAWGPCTTAASCGS</sequence>
<keyword evidence="3" id="KW-1185">Reference proteome</keyword>
<name>A0A2J6SEB2_HYAVF</name>
<feature type="region of interest" description="Disordered" evidence="1">
    <location>
        <begin position="1"/>
        <end position="27"/>
    </location>
</feature>
<dbReference type="Proteomes" id="UP000235786">
    <property type="component" value="Unassembled WGS sequence"/>
</dbReference>
<accession>A0A2J6SEB2</accession>
<organism evidence="2 3">
    <name type="scientific">Hyaloscypha variabilis (strain UAMH 11265 / GT02V1 / F)</name>
    <name type="common">Meliniomyces variabilis</name>
    <dbReference type="NCBI Taxonomy" id="1149755"/>
    <lineage>
        <taxon>Eukaryota</taxon>
        <taxon>Fungi</taxon>
        <taxon>Dikarya</taxon>
        <taxon>Ascomycota</taxon>
        <taxon>Pezizomycotina</taxon>
        <taxon>Leotiomycetes</taxon>
        <taxon>Helotiales</taxon>
        <taxon>Hyaloscyphaceae</taxon>
        <taxon>Hyaloscypha</taxon>
        <taxon>Hyaloscypha variabilis</taxon>
    </lineage>
</organism>
<evidence type="ECO:0000313" key="3">
    <source>
        <dbReference type="Proteomes" id="UP000235786"/>
    </source>
</evidence>
<protein>
    <submittedName>
        <fullName evidence="2">Uncharacterized protein</fullName>
    </submittedName>
</protein>
<reference evidence="2 3" key="1">
    <citation type="submission" date="2016-04" db="EMBL/GenBank/DDBJ databases">
        <title>A degradative enzymes factory behind the ericoid mycorrhizal symbiosis.</title>
        <authorList>
            <consortium name="DOE Joint Genome Institute"/>
            <person name="Martino E."/>
            <person name="Morin E."/>
            <person name="Grelet G."/>
            <person name="Kuo A."/>
            <person name="Kohler A."/>
            <person name="Daghino S."/>
            <person name="Barry K."/>
            <person name="Choi C."/>
            <person name="Cichocki N."/>
            <person name="Clum A."/>
            <person name="Copeland A."/>
            <person name="Hainaut M."/>
            <person name="Haridas S."/>
            <person name="Labutti K."/>
            <person name="Lindquist E."/>
            <person name="Lipzen A."/>
            <person name="Khouja H.-R."/>
            <person name="Murat C."/>
            <person name="Ohm R."/>
            <person name="Olson A."/>
            <person name="Spatafora J."/>
            <person name="Veneault-Fourrey C."/>
            <person name="Henrissat B."/>
            <person name="Grigoriev I."/>
            <person name="Martin F."/>
            <person name="Perotto S."/>
        </authorList>
    </citation>
    <scope>NUCLEOTIDE SEQUENCE [LARGE SCALE GENOMIC DNA]</scope>
    <source>
        <strain evidence="2 3">F</strain>
    </source>
</reference>
<evidence type="ECO:0000313" key="2">
    <source>
        <dbReference type="EMBL" id="PMD49090.1"/>
    </source>
</evidence>
<evidence type="ECO:0000256" key="1">
    <source>
        <dbReference type="SAM" id="MobiDB-lite"/>
    </source>
</evidence>
<gene>
    <name evidence="2" type="ORF">L207DRAFT_20817</name>
</gene>
<proteinExistence type="predicted"/>
<dbReference type="EMBL" id="KZ613937">
    <property type="protein sequence ID" value="PMD49090.1"/>
    <property type="molecule type" value="Genomic_DNA"/>
</dbReference>
<feature type="region of interest" description="Disordered" evidence="1">
    <location>
        <begin position="58"/>
        <end position="80"/>
    </location>
</feature>